<dbReference type="InterPro" id="IPR012340">
    <property type="entry name" value="NA-bd_OB-fold"/>
</dbReference>
<keyword evidence="6" id="KW-0779">Telomere</keyword>
<evidence type="ECO:0000256" key="9">
    <source>
        <dbReference type="SAM" id="MobiDB-lite"/>
    </source>
</evidence>
<evidence type="ECO:0000256" key="4">
    <source>
        <dbReference type="ARBA" id="ARBA00015253"/>
    </source>
</evidence>
<name>A0AAN7CKM3_9PEZI</name>
<accession>A0AAN7CKM3</accession>
<evidence type="ECO:0000256" key="5">
    <source>
        <dbReference type="ARBA" id="ARBA00022454"/>
    </source>
</evidence>
<dbReference type="PANTHER" id="PTHR14513:SF0">
    <property type="entry name" value="PROTECTION OF TELOMERES PROTEIN 1"/>
    <property type="match status" value="1"/>
</dbReference>
<keyword evidence="8" id="KW-0539">Nucleus</keyword>
<keyword evidence="7" id="KW-0238">DNA-binding</keyword>
<evidence type="ECO:0000256" key="1">
    <source>
        <dbReference type="ARBA" id="ARBA00004123"/>
    </source>
</evidence>
<evidence type="ECO:0000256" key="7">
    <source>
        <dbReference type="ARBA" id="ARBA00023125"/>
    </source>
</evidence>
<dbReference type="PANTHER" id="PTHR14513">
    <property type="entry name" value="PROTECTION OF TELOMERES 1"/>
    <property type="match status" value="1"/>
</dbReference>
<evidence type="ECO:0000256" key="2">
    <source>
        <dbReference type="ARBA" id="ARBA00004574"/>
    </source>
</evidence>
<dbReference type="GO" id="GO:0016233">
    <property type="term" value="P:telomere capping"/>
    <property type="evidence" value="ECO:0007669"/>
    <property type="project" value="TreeGrafter"/>
</dbReference>
<feature type="compositionally biased region" description="Basic and acidic residues" evidence="9">
    <location>
        <begin position="400"/>
        <end position="410"/>
    </location>
</feature>
<dbReference type="FunFam" id="2.40.50.140:FF:000303">
    <property type="entry name" value="Protection of telomeres protein 1"/>
    <property type="match status" value="1"/>
</dbReference>
<dbReference type="SMART" id="SM00976">
    <property type="entry name" value="Telo_bind"/>
    <property type="match status" value="1"/>
</dbReference>
<dbReference type="InterPro" id="IPR028389">
    <property type="entry name" value="POT1"/>
</dbReference>
<feature type="region of interest" description="Disordered" evidence="9">
    <location>
        <begin position="590"/>
        <end position="632"/>
    </location>
</feature>
<evidence type="ECO:0000256" key="6">
    <source>
        <dbReference type="ARBA" id="ARBA00022895"/>
    </source>
</evidence>
<dbReference type="GO" id="GO:0000783">
    <property type="term" value="C:nuclear telomere cap complex"/>
    <property type="evidence" value="ECO:0007669"/>
    <property type="project" value="TreeGrafter"/>
</dbReference>
<protein>
    <recommendedName>
        <fullName evidence="4">Protection of telomeres protein 1</fullName>
    </recommendedName>
</protein>
<dbReference type="AlphaFoldDB" id="A0AAN7CKM3"/>
<evidence type="ECO:0000313" key="12">
    <source>
        <dbReference type="Proteomes" id="UP001303647"/>
    </source>
</evidence>
<dbReference type="Pfam" id="PF16686">
    <property type="entry name" value="POT1PC"/>
    <property type="match status" value="1"/>
</dbReference>
<dbReference type="GO" id="GO:0010521">
    <property type="term" value="F:telomerase inhibitor activity"/>
    <property type="evidence" value="ECO:0007669"/>
    <property type="project" value="TreeGrafter"/>
</dbReference>
<evidence type="ECO:0000259" key="10">
    <source>
        <dbReference type="SMART" id="SM00976"/>
    </source>
</evidence>
<comment type="similarity">
    <text evidence="3">Belongs to the telombin family.</text>
</comment>
<sequence length="678" mass="76254">MPAGVSRKVAGGADQLEPPLPPKFVQIRQILDESVPPGRLINIIGVVKDWRLPIPTTGNDYKCTITLYDLSTEEDNHDINFAIFRSEADMPKVTVGDVIIGTAVRVQRFRGSLSLITNNTTSIHVYAASKIPAWPQPAGVALVPASKRDTRTPSAAESTYVSYIYHKIDKYSLPDQQEFQAKAEQSLNVKQKFSLLKDVQEGKFYDLIVQVVRDPYEGVSTLTLYVSDYTENPHFHPRAWQGLWDSVSGDGDPYGYTTTDVDRPSKEWVGPYGKMSLQITCFDPHSSFIREVVKARQWVGLRNVQIKYGRDGQYLEGFLRGDPHSSVNVDVLDPTNADTIDPNLKKALRRCRDYHKKKKQQIKDIKAAQEAGMKRKASASLQQEDRPPNSKDRRKHKRAVKEQLENDRGVSQEPHIAVNELVTCEKHSAQYSTVESILKPVVYETTINDQTTSLVVPFVCAKYQALVRVVDFFPPSLEDFTCSRKQTPYDVLSDNEADSDCGTSSDDEEAAEGERVWEWRFALQLEDPASSSHQQQPASRPRFWVLVDNIEAQCLTGLDAADLREDSETLQKLRKRMSILWGDLEEQKAQAAEKRRKEQGAQNDRQTRSGTQLRLERPPLQSSPAEDNEGGGFEVPVLNKPFVCCIKQYGVLQEGSDEGGAWVRCYGLFGTKILSVSP</sequence>
<comment type="subcellular location">
    <subcellularLocation>
        <location evidence="2">Chromosome</location>
        <location evidence="2">Telomere</location>
    </subcellularLocation>
    <subcellularLocation>
        <location evidence="1">Nucleus</location>
    </subcellularLocation>
</comment>
<dbReference type="Pfam" id="PF02765">
    <property type="entry name" value="POT1"/>
    <property type="match status" value="1"/>
</dbReference>
<dbReference type="GO" id="GO:0032210">
    <property type="term" value="P:regulation of telomere maintenance via telomerase"/>
    <property type="evidence" value="ECO:0007669"/>
    <property type="project" value="TreeGrafter"/>
</dbReference>
<dbReference type="EMBL" id="MU857779">
    <property type="protein sequence ID" value="KAK4243810.1"/>
    <property type="molecule type" value="Genomic_DNA"/>
</dbReference>
<feature type="region of interest" description="Disordered" evidence="9">
    <location>
        <begin position="355"/>
        <end position="412"/>
    </location>
</feature>
<evidence type="ECO:0000313" key="11">
    <source>
        <dbReference type="EMBL" id="KAK4243810.1"/>
    </source>
</evidence>
<dbReference type="Proteomes" id="UP001303647">
    <property type="component" value="Unassembled WGS sequence"/>
</dbReference>
<dbReference type="SUPFAM" id="SSF50249">
    <property type="entry name" value="Nucleic acid-binding proteins"/>
    <property type="match status" value="2"/>
</dbReference>
<evidence type="ECO:0000256" key="8">
    <source>
        <dbReference type="ARBA" id="ARBA00023242"/>
    </source>
</evidence>
<reference evidence="11" key="1">
    <citation type="journal article" date="2023" name="Mol. Phylogenet. Evol.">
        <title>Genome-scale phylogeny and comparative genomics of the fungal order Sordariales.</title>
        <authorList>
            <person name="Hensen N."/>
            <person name="Bonometti L."/>
            <person name="Westerberg I."/>
            <person name="Brannstrom I.O."/>
            <person name="Guillou S."/>
            <person name="Cros-Aarteil S."/>
            <person name="Calhoun S."/>
            <person name="Haridas S."/>
            <person name="Kuo A."/>
            <person name="Mondo S."/>
            <person name="Pangilinan J."/>
            <person name="Riley R."/>
            <person name="LaButti K."/>
            <person name="Andreopoulos B."/>
            <person name="Lipzen A."/>
            <person name="Chen C."/>
            <person name="Yan M."/>
            <person name="Daum C."/>
            <person name="Ng V."/>
            <person name="Clum A."/>
            <person name="Steindorff A."/>
            <person name="Ohm R.A."/>
            <person name="Martin F."/>
            <person name="Silar P."/>
            <person name="Natvig D.O."/>
            <person name="Lalanne C."/>
            <person name="Gautier V."/>
            <person name="Ament-Velasquez S.L."/>
            <person name="Kruys A."/>
            <person name="Hutchinson M.I."/>
            <person name="Powell A.J."/>
            <person name="Barry K."/>
            <person name="Miller A.N."/>
            <person name="Grigoriev I.V."/>
            <person name="Debuchy R."/>
            <person name="Gladieux P."/>
            <person name="Hiltunen Thoren M."/>
            <person name="Johannesson H."/>
        </authorList>
    </citation>
    <scope>NUCLEOTIDE SEQUENCE</scope>
    <source>
        <strain evidence="11">CBS 359.72</strain>
    </source>
</reference>
<proteinExistence type="inferred from homology"/>
<feature type="domain" description="Telomeric single stranded DNA binding POT1/Cdc13" evidence="10">
    <location>
        <begin position="24"/>
        <end position="169"/>
    </location>
</feature>
<dbReference type="GO" id="GO:0098505">
    <property type="term" value="F:G-rich strand telomeric DNA binding"/>
    <property type="evidence" value="ECO:0007669"/>
    <property type="project" value="TreeGrafter"/>
</dbReference>
<keyword evidence="5" id="KW-0158">Chromosome</keyword>
<dbReference type="InterPro" id="IPR011564">
    <property type="entry name" value="Telomer_end-bd_POT1/Cdc13"/>
</dbReference>
<keyword evidence="12" id="KW-1185">Reference proteome</keyword>
<comment type="caution">
    <text evidence="11">The sequence shown here is derived from an EMBL/GenBank/DDBJ whole genome shotgun (WGS) entry which is preliminary data.</text>
</comment>
<dbReference type="Gene3D" id="2.40.50.140">
    <property type="entry name" value="Nucleic acid-binding proteins"/>
    <property type="match status" value="2"/>
</dbReference>
<reference evidence="11" key="2">
    <citation type="submission" date="2023-05" db="EMBL/GenBank/DDBJ databases">
        <authorList>
            <consortium name="Lawrence Berkeley National Laboratory"/>
            <person name="Steindorff A."/>
            <person name="Hensen N."/>
            <person name="Bonometti L."/>
            <person name="Westerberg I."/>
            <person name="Brannstrom I.O."/>
            <person name="Guillou S."/>
            <person name="Cros-Aarteil S."/>
            <person name="Calhoun S."/>
            <person name="Haridas S."/>
            <person name="Kuo A."/>
            <person name="Mondo S."/>
            <person name="Pangilinan J."/>
            <person name="Riley R."/>
            <person name="Labutti K."/>
            <person name="Andreopoulos B."/>
            <person name="Lipzen A."/>
            <person name="Chen C."/>
            <person name="Yanf M."/>
            <person name="Daum C."/>
            <person name="Ng V."/>
            <person name="Clum A."/>
            <person name="Ohm R."/>
            <person name="Martin F."/>
            <person name="Silar P."/>
            <person name="Natvig D."/>
            <person name="Lalanne C."/>
            <person name="Gautier V."/>
            <person name="Ament-Velasquez S.L."/>
            <person name="Kruys A."/>
            <person name="Hutchinson M.I."/>
            <person name="Powell A.J."/>
            <person name="Barry K."/>
            <person name="Miller A.N."/>
            <person name="Grigoriev I.V."/>
            <person name="Debuchy R."/>
            <person name="Gladieux P."/>
            <person name="Thoren M.H."/>
            <person name="Johannesson H."/>
        </authorList>
    </citation>
    <scope>NUCLEOTIDE SEQUENCE</scope>
    <source>
        <strain evidence="11">CBS 359.72</strain>
    </source>
</reference>
<feature type="compositionally biased region" description="Basic and acidic residues" evidence="9">
    <location>
        <begin position="590"/>
        <end position="599"/>
    </location>
</feature>
<organism evidence="11 12">
    <name type="scientific">Corynascus novoguineensis</name>
    <dbReference type="NCBI Taxonomy" id="1126955"/>
    <lineage>
        <taxon>Eukaryota</taxon>
        <taxon>Fungi</taxon>
        <taxon>Dikarya</taxon>
        <taxon>Ascomycota</taxon>
        <taxon>Pezizomycotina</taxon>
        <taxon>Sordariomycetes</taxon>
        <taxon>Sordariomycetidae</taxon>
        <taxon>Sordariales</taxon>
        <taxon>Chaetomiaceae</taxon>
        <taxon>Corynascus</taxon>
    </lineage>
</organism>
<gene>
    <name evidence="11" type="ORF">C7999DRAFT_44439</name>
</gene>
<dbReference type="InterPro" id="IPR032042">
    <property type="entry name" value="POT1PC"/>
</dbReference>
<dbReference type="CDD" id="cd04497">
    <property type="entry name" value="hPOT1_OB1_like"/>
    <property type="match status" value="1"/>
</dbReference>
<feature type="compositionally biased region" description="Polar residues" evidence="9">
    <location>
        <begin position="600"/>
        <end position="612"/>
    </location>
</feature>
<evidence type="ECO:0000256" key="3">
    <source>
        <dbReference type="ARBA" id="ARBA00008442"/>
    </source>
</evidence>